<dbReference type="EMBL" id="PVTR01000002">
    <property type="protein sequence ID" value="PRY89976.1"/>
    <property type="molecule type" value="Genomic_DNA"/>
</dbReference>
<dbReference type="RefSeq" id="WP_245917174.1">
    <property type="nucleotide sequence ID" value="NZ_PVTR01000002.1"/>
</dbReference>
<feature type="transmembrane region" description="Helical" evidence="1">
    <location>
        <begin position="34"/>
        <end position="58"/>
    </location>
</feature>
<keyword evidence="3" id="KW-1185">Reference proteome</keyword>
<dbReference type="Proteomes" id="UP000238157">
    <property type="component" value="Unassembled WGS sequence"/>
</dbReference>
<dbReference type="AlphaFoldDB" id="A0A2T0WTE3"/>
<protein>
    <recommendedName>
        <fullName evidence="4">DUF1648 domain-containing protein</fullName>
    </recommendedName>
</protein>
<accession>A0A2T0WTE3</accession>
<organism evidence="2 3">
    <name type="scientific">Mongoliibacter ruber</name>
    <dbReference type="NCBI Taxonomy" id="1750599"/>
    <lineage>
        <taxon>Bacteria</taxon>
        <taxon>Pseudomonadati</taxon>
        <taxon>Bacteroidota</taxon>
        <taxon>Cytophagia</taxon>
        <taxon>Cytophagales</taxon>
        <taxon>Cyclobacteriaceae</taxon>
        <taxon>Mongoliibacter</taxon>
    </lineage>
</organism>
<evidence type="ECO:0000313" key="3">
    <source>
        <dbReference type="Proteomes" id="UP000238157"/>
    </source>
</evidence>
<keyword evidence="1" id="KW-0472">Membrane</keyword>
<name>A0A2T0WTE3_9BACT</name>
<feature type="transmembrane region" description="Helical" evidence="1">
    <location>
        <begin position="162"/>
        <end position="180"/>
    </location>
</feature>
<feature type="transmembrane region" description="Helical" evidence="1">
    <location>
        <begin position="132"/>
        <end position="150"/>
    </location>
</feature>
<evidence type="ECO:0000313" key="2">
    <source>
        <dbReference type="EMBL" id="PRY89976.1"/>
    </source>
</evidence>
<reference evidence="2 3" key="1">
    <citation type="submission" date="2018-03" db="EMBL/GenBank/DDBJ databases">
        <title>Genomic Encyclopedia of Archaeal and Bacterial Type Strains, Phase II (KMG-II): from individual species to whole genera.</title>
        <authorList>
            <person name="Goeker M."/>
        </authorList>
    </citation>
    <scope>NUCLEOTIDE SEQUENCE [LARGE SCALE GENOMIC DNA]</scope>
    <source>
        <strain evidence="2 3">DSM 27929</strain>
    </source>
</reference>
<keyword evidence="1" id="KW-0812">Transmembrane</keyword>
<evidence type="ECO:0008006" key="4">
    <source>
        <dbReference type="Google" id="ProtNLM"/>
    </source>
</evidence>
<sequence>MYNHSIYYFAKEKMANILPQETIDDLEKRPKMGFWGMVIEILGYASLIWLWVMTYYFQHVGAEAVADDYNFFDNPSEYWASNMTYSIPIIATILFLGITLYNQKPRISEYTVQNQPDKVETLVKINAKLWRWIKFNLILIFILIEYFSFHSGSGFGTGIPKWFVIAFPLLLFAPIIYMFMEFAKNQLD</sequence>
<comment type="caution">
    <text evidence="2">The sequence shown here is derived from an EMBL/GenBank/DDBJ whole genome shotgun (WGS) entry which is preliminary data.</text>
</comment>
<gene>
    <name evidence="2" type="ORF">CLW00_102454</name>
</gene>
<proteinExistence type="predicted"/>
<keyword evidence="1" id="KW-1133">Transmembrane helix</keyword>
<feature type="transmembrane region" description="Helical" evidence="1">
    <location>
        <begin position="78"/>
        <end position="101"/>
    </location>
</feature>
<evidence type="ECO:0000256" key="1">
    <source>
        <dbReference type="SAM" id="Phobius"/>
    </source>
</evidence>